<proteinExistence type="predicted"/>
<gene>
    <name evidence="3" type="ORF">SAMN02745123_01791</name>
</gene>
<reference evidence="4" key="1">
    <citation type="submission" date="2016-11" db="EMBL/GenBank/DDBJ databases">
        <authorList>
            <person name="Varghese N."/>
            <person name="Submissions S."/>
        </authorList>
    </citation>
    <scope>NUCLEOTIDE SEQUENCE [LARGE SCALE GENOMIC DNA]</scope>
    <source>
        <strain evidence="4">DSM 10349</strain>
    </source>
</reference>
<evidence type="ECO:0000256" key="1">
    <source>
        <dbReference type="SAM" id="Coils"/>
    </source>
</evidence>
<dbReference type="NCBIfam" id="TIGR01641">
    <property type="entry name" value="phageSPP1_gp7"/>
    <property type="match status" value="1"/>
</dbReference>
<dbReference type="Pfam" id="PF04233">
    <property type="entry name" value="Phage_Mu_F"/>
    <property type="match status" value="1"/>
</dbReference>
<keyword evidence="4" id="KW-1185">Reference proteome</keyword>
<feature type="domain" description="Phage head morphogenesis" evidence="2">
    <location>
        <begin position="151"/>
        <end position="256"/>
    </location>
</feature>
<evidence type="ECO:0000313" key="4">
    <source>
        <dbReference type="Proteomes" id="UP000183997"/>
    </source>
</evidence>
<dbReference type="STRING" id="1121421.SAMN02745123_01791"/>
<evidence type="ECO:0000313" key="3">
    <source>
        <dbReference type="EMBL" id="SHK42157.1"/>
    </source>
</evidence>
<organism evidence="3 4">
    <name type="scientific">Desulforamulus aeronauticus DSM 10349</name>
    <dbReference type="NCBI Taxonomy" id="1121421"/>
    <lineage>
        <taxon>Bacteria</taxon>
        <taxon>Bacillati</taxon>
        <taxon>Bacillota</taxon>
        <taxon>Clostridia</taxon>
        <taxon>Eubacteriales</taxon>
        <taxon>Peptococcaceae</taxon>
        <taxon>Desulforamulus</taxon>
    </lineage>
</organism>
<name>A0A1M6SC98_9FIRM</name>
<dbReference type="Proteomes" id="UP000183997">
    <property type="component" value="Unassembled WGS sequence"/>
</dbReference>
<accession>A0A1M6SC98</accession>
<keyword evidence="1" id="KW-0175">Coiled coil</keyword>
<evidence type="ECO:0000259" key="2">
    <source>
        <dbReference type="Pfam" id="PF04233"/>
    </source>
</evidence>
<sequence length="296" mass="34259">MNKQFEQEIIRIKEDMERLVDKDMKPILEAYKRALNDVREDIAKLYVKYAVDGALSVSKQQRYTILKQLENKLLQHAKEIGYIDLGHTTKILEDVFSESYYQTAFVIDKGIETAINFAILKPEFVKAAIEMPIEEKMFSDRIWDNKSKLVQRVRKSVEKAMIQGTSIDKLARDIKKEFGSSAYESKRLIHTEVARCQSQAQNQIYKDSGLVKKVMWSATLDKLTNPEDAVLDGKMWDIDEEHPSPPLHPNCRCCLIPVVPGWTPTKRRENIKDSSGKKPIIDYQDYNSWKQSKNIS</sequence>
<dbReference type="InterPro" id="IPR006528">
    <property type="entry name" value="Phage_head_morphogenesis_dom"/>
</dbReference>
<dbReference type="OrthoDB" id="9765386at2"/>
<feature type="coiled-coil region" evidence="1">
    <location>
        <begin position="2"/>
        <end position="48"/>
    </location>
</feature>
<dbReference type="RefSeq" id="WP_072913289.1">
    <property type="nucleotide sequence ID" value="NZ_FRAR01000013.1"/>
</dbReference>
<dbReference type="AlphaFoldDB" id="A0A1M6SC98"/>
<dbReference type="EMBL" id="FRAR01000013">
    <property type="protein sequence ID" value="SHK42157.1"/>
    <property type="molecule type" value="Genomic_DNA"/>
</dbReference>
<protein>
    <submittedName>
        <fullName evidence="3">Phage putative head morphogenesis protein, SPP1 gp7 family</fullName>
    </submittedName>
</protein>